<keyword evidence="1" id="KW-0732">Signal</keyword>
<name>A0A480AXN7_9BURK</name>
<dbReference type="RefSeq" id="WP_137735926.1">
    <property type="nucleotide sequence ID" value="NZ_BJCL01000029.1"/>
</dbReference>
<reference evidence="3" key="1">
    <citation type="submission" date="2019-03" db="EMBL/GenBank/DDBJ databases">
        <title>Aquabacterium pictum sp.nov., the first bacteriochlorophyll a-containing freshwater bacterium in the genus Aquabacterium of the class Betaproteobacteria.</title>
        <authorList>
            <person name="Hirose S."/>
            <person name="Tank M."/>
            <person name="Hara E."/>
            <person name="Tamaki H."/>
            <person name="Takaichi S."/>
            <person name="Haruta S."/>
            <person name="Hanada S."/>
        </authorList>
    </citation>
    <scope>NUCLEOTIDE SEQUENCE [LARGE SCALE GENOMIC DNA]</scope>
    <source>
        <strain evidence="3">W35</strain>
    </source>
</reference>
<sequence length="408" mass="43512">MDRSAARARVGRATRAATVVLATLAGTSGQAAPDWTAMPPGLLPQRLPVAAAQGWQVQTEAADFSASDATPVRGFAGDWADYHPRNGHNLALQQSRVEVRITHRGWELAATARGDILVDGSRGSFDLVHAYKQRLTPADGSRFDAAAHEQGVVWAGLRVARSWTLLPAAQADAAGLRLTAALTPLSVRRLRITDVQGSVQYAGATGYVFDATTLQQASYRQFGGLGTRDATGSGFTSDIGLLWQPAAGWFANLSLVDGVSRLRTARVATETMRLSSSTRQVDPRGYLDYQPLLNGQNSAQDVRLRLPRKWSATAGMAVDRLIPALPSGSLVGVRWERIGGLDLPALWAALPVRQLGPGWALQLDAEARWHAVGVGVQGPLGGVWLRSNAGRAGQASALGWQATLNLPW</sequence>
<comment type="caution">
    <text evidence="2">The sequence shown here is derived from an EMBL/GenBank/DDBJ whole genome shotgun (WGS) entry which is preliminary data.</text>
</comment>
<evidence type="ECO:0008006" key="4">
    <source>
        <dbReference type="Google" id="ProtNLM"/>
    </source>
</evidence>
<organism evidence="2 3">
    <name type="scientific">Pseudaquabacterium pictum</name>
    <dbReference type="NCBI Taxonomy" id="2315236"/>
    <lineage>
        <taxon>Bacteria</taxon>
        <taxon>Pseudomonadati</taxon>
        <taxon>Pseudomonadota</taxon>
        <taxon>Betaproteobacteria</taxon>
        <taxon>Burkholderiales</taxon>
        <taxon>Sphaerotilaceae</taxon>
        <taxon>Pseudaquabacterium</taxon>
    </lineage>
</organism>
<keyword evidence="3" id="KW-1185">Reference proteome</keyword>
<evidence type="ECO:0000313" key="2">
    <source>
        <dbReference type="EMBL" id="GCL66224.1"/>
    </source>
</evidence>
<proteinExistence type="predicted"/>
<feature type="signal peptide" evidence="1">
    <location>
        <begin position="1"/>
        <end position="31"/>
    </location>
</feature>
<evidence type="ECO:0000313" key="3">
    <source>
        <dbReference type="Proteomes" id="UP000301751"/>
    </source>
</evidence>
<protein>
    <recommendedName>
        <fullName evidence="4">Alginate export domain-containing protein</fullName>
    </recommendedName>
</protein>
<dbReference type="EMBL" id="BJCL01000029">
    <property type="protein sequence ID" value="GCL66224.1"/>
    <property type="molecule type" value="Genomic_DNA"/>
</dbReference>
<feature type="chain" id="PRO_5019779337" description="Alginate export domain-containing protein" evidence="1">
    <location>
        <begin position="32"/>
        <end position="408"/>
    </location>
</feature>
<evidence type="ECO:0000256" key="1">
    <source>
        <dbReference type="SAM" id="SignalP"/>
    </source>
</evidence>
<dbReference type="OrthoDB" id="8775861at2"/>
<accession>A0A480AXN7</accession>
<dbReference type="AlphaFoldDB" id="A0A480AXN7"/>
<dbReference type="Proteomes" id="UP000301751">
    <property type="component" value="Unassembled WGS sequence"/>
</dbReference>
<gene>
    <name evidence="2" type="ORF">AQPW35_53050</name>
</gene>